<reference evidence="2 3" key="1">
    <citation type="submission" date="2011-05" db="EMBL/GenBank/DDBJ databases">
        <title>Whole genome sequence of Microlunatus phosphovorus NM-1.</title>
        <authorList>
            <person name="Hosoyama A."/>
            <person name="Sasaki K."/>
            <person name="Harada T."/>
            <person name="Igarashi R."/>
            <person name="Kawakoshi A."/>
            <person name="Sasagawa M."/>
            <person name="Fukada J."/>
            <person name="Nakamura S."/>
            <person name="Katano Y."/>
            <person name="Hanada S."/>
            <person name="Kamagata Y."/>
            <person name="Nakamura N."/>
            <person name="Yamazaki S."/>
            <person name="Fujita N."/>
        </authorList>
    </citation>
    <scope>NUCLEOTIDE SEQUENCE [LARGE SCALE GENOMIC DNA]</scope>
    <source>
        <strain evidence="3">ATCC 700054 / DSM 10555 / JCM 9379 / NBRC 101784 / NCIMB 13414 / VKM Ac-1990 / NM-1</strain>
    </source>
</reference>
<protein>
    <recommendedName>
        <fullName evidence="4">DUF309 domain-containing protein</fullName>
    </recommendedName>
</protein>
<dbReference type="EMBL" id="AP012204">
    <property type="protein sequence ID" value="BAK34031.1"/>
    <property type="molecule type" value="Genomic_DNA"/>
</dbReference>
<dbReference type="AlphaFoldDB" id="F5XMV8"/>
<feature type="compositionally biased region" description="Basic and acidic residues" evidence="1">
    <location>
        <begin position="7"/>
        <end position="28"/>
    </location>
</feature>
<dbReference type="PANTHER" id="PTHR34796:SF1">
    <property type="entry name" value="EXPRESSED PROTEIN"/>
    <property type="match status" value="1"/>
</dbReference>
<dbReference type="Proteomes" id="UP000007947">
    <property type="component" value="Chromosome"/>
</dbReference>
<dbReference type="OrthoDB" id="160968at2"/>
<dbReference type="PANTHER" id="PTHR34796">
    <property type="entry name" value="EXPRESSED PROTEIN"/>
    <property type="match status" value="1"/>
</dbReference>
<dbReference type="RefSeq" id="WP_013861914.1">
    <property type="nucleotide sequence ID" value="NC_015635.1"/>
</dbReference>
<dbReference type="HOGENOM" id="CLU_125317_0_0_11"/>
<dbReference type="KEGG" id="mph:MLP_10170"/>
<evidence type="ECO:0000313" key="3">
    <source>
        <dbReference type="Proteomes" id="UP000007947"/>
    </source>
</evidence>
<sequence>MAAFDQTGDRDRDAAGRARQARPRDRLGRPLPYGSVGVEPVSEEPLPPGPTIESARALLAEGRPFSAHEVFEARWKDAPAAERDLWQGLAQLCVGNTHRERGNAVGARRLWGRALGRLTAYRAADQPTYDLDLAALIGWLTARLAELSANDVAEGSDPGLPPI</sequence>
<feature type="region of interest" description="Disordered" evidence="1">
    <location>
        <begin position="1"/>
        <end position="52"/>
    </location>
</feature>
<dbReference type="STRING" id="1032480.MLP_10170"/>
<dbReference type="SUPFAM" id="SSF140663">
    <property type="entry name" value="TTHA0068-like"/>
    <property type="match status" value="1"/>
</dbReference>
<keyword evidence="3" id="KW-1185">Reference proteome</keyword>
<proteinExistence type="predicted"/>
<name>F5XMV8_MICPN</name>
<organism evidence="2 3">
    <name type="scientific">Microlunatus phosphovorus (strain ATCC 700054 / DSM 10555 / JCM 9379 / NBRC 101784 / NCIMB 13414 / VKM Ac-1990 / NM-1)</name>
    <dbReference type="NCBI Taxonomy" id="1032480"/>
    <lineage>
        <taxon>Bacteria</taxon>
        <taxon>Bacillati</taxon>
        <taxon>Actinomycetota</taxon>
        <taxon>Actinomycetes</taxon>
        <taxon>Propionibacteriales</taxon>
        <taxon>Propionibacteriaceae</taxon>
        <taxon>Microlunatus</taxon>
    </lineage>
</organism>
<dbReference type="InterPro" id="IPR023203">
    <property type="entry name" value="TTHA0068_sf"/>
</dbReference>
<dbReference type="InterPro" id="IPR005500">
    <property type="entry name" value="DUF309"/>
</dbReference>
<evidence type="ECO:0000256" key="1">
    <source>
        <dbReference type="SAM" id="MobiDB-lite"/>
    </source>
</evidence>
<evidence type="ECO:0008006" key="4">
    <source>
        <dbReference type="Google" id="ProtNLM"/>
    </source>
</evidence>
<gene>
    <name evidence="2" type="ordered locus">MLP_10170</name>
</gene>
<evidence type="ECO:0000313" key="2">
    <source>
        <dbReference type="EMBL" id="BAK34031.1"/>
    </source>
</evidence>
<dbReference type="eggNOG" id="COG1547">
    <property type="taxonomic scope" value="Bacteria"/>
</dbReference>
<dbReference type="Gene3D" id="1.10.3450.10">
    <property type="entry name" value="TTHA0068-like"/>
    <property type="match status" value="1"/>
</dbReference>
<dbReference type="Pfam" id="PF03745">
    <property type="entry name" value="DUF309"/>
    <property type="match status" value="1"/>
</dbReference>
<accession>F5XMV8</accession>